<reference evidence="2" key="1">
    <citation type="submission" date="2020-06" db="EMBL/GenBank/DDBJ databases">
        <title>A novel thermopfilic bacterium from Erzurum, Turkey.</title>
        <authorList>
            <person name="Adiguzel A."/>
            <person name="Ay H."/>
            <person name="Baltaci M.O."/>
        </authorList>
    </citation>
    <scope>NUCLEOTIDE SEQUENCE</scope>
    <source>
        <strain evidence="2">P2</strain>
    </source>
</reference>
<dbReference type="GO" id="GO:0000150">
    <property type="term" value="F:DNA strand exchange activity"/>
    <property type="evidence" value="ECO:0007669"/>
    <property type="project" value="InterPro"/>
</dbReference>
<comment type="caution">
    <text evidence="2">The sequence shown here is derived from an EMBL/GenBank/DDBJ whole genome shotgun (WGS) entry which is preliminary data.</text>
</comment>
<dbReference type="InterPro" id="IPR036162">
    <property type="entry name" value="Resolvase-like_N_sf"/>
</dbReference>
<organism evidence="2 3">
    <name type="scientific">Calidifontibacillus erzurumensis</name>
    <dbReference type="NCBI Taxonomy" id="2741433"/>
    <lineage>
        <taxon>Bacteria</taxon>
        <taxon>Bacillati</taxon>
        <taxon>Bacillota</taxon>
        <taxon>Bacilli</taxon>
        <taxon>Bacillales</taxon>
        <taxon>Bacillaceae</taxon>
        <taxon>Calidifontibacillus/Schinkia group</taxon>
        <taxon>Calidifontibacillus</taxon>
    </lineage>
</organism>
<keyword evidence="3" id="KW-1185">Reference proteome</keyword>
<accession>A0A8J8GF41</accession>
<dbReference type="GO" id="GO:0003677">
    <property type="term" value="F:DNA binding"/>
    <property type="evidence" value="ECO:0007669"/>
    <property type="project" value="InterPro"/>
</dbReference>
<dbReference type="SUPFAM" id="SSF53041">
    <property type="entry name" value="Resolvase-like"/>
    <property type="match status" value="1"/>
</dbReference>
<name>A0A8J8GF41_9BACI</name>
<evidence type="ECO:0000313" key="3">
    <source>
        <dbReference type="Proteomes" id="UP000625804"/>
    </source>
</evidence>
<dbReference type="Gene3D" id="3.40.50.1390">
    <property type="entry name" value="Resolvase, N-terminal catalytic domain"/>
    <property type="match status" value="1"/>
</dbReference>
<evidence type="ECO:0000313" key="2">
    <source>
        <dbReference type="EMBL" id="NSL52755.1"/>
    </source>
</evidence>
<evidence type="ECO:0000259" key="1">
    <source>
        <dbReference type="Pfam" id="PF00239"/>
    </source>
</evidence>
<dbReference type="RefSeq" id="WP_173731958.1">
    <property type="nucleotide sequence ID" value="NZ_JABTTE010000021.1"/>
</dbReference>
<proteinExistence type="predicted"/>
<dbReference type="InterPro" id="IPR006119">
    <property type="entry name" value="Resolv_N"/>
</dbReference>
<sequence length="83" mass="9856">MQCVAYIRTTNKNLADENLRIQREMIKDFVLKKRWELTCVYSDISSGIDKNKNLKLMIEDVRHGNLILSLLQTHQDFIEILNY</sequence>
<gene>
    <name evidence="2" type="ORF">HR057_13440</name>
</gene>
<feature type="domain" description="Resolvase/invertase-type recombinase catalytic" evidence="1">
    <location>
        <begin position="4"/>
        <end position="65"/>
    </location>
</feature>
<dbReference type="Pfam" id="PF00239">
    <property type="entry name" value="Resolvase"/>
    <property type="match status" value="1"/>
</dbReference>
<protein>
    <submittedName>
        <fullName evidence="2">Recombinase family protein</fullName>
    </submittedName>
</protein>
<dbReference type="AlphaFoldDB" id="A0A8J8GF41"/>
<dbReference type="EMBL" id="JABTTE010000021">
    <property type="protein sequence ID" value="NSL52755.1"/>
    <property type="molecule type" value="Genomic_DNA"/>
</dbReference>
<dbReference type="Proteomes" id="UP000625804">
    <property type="component" value="Unassembled WGS sequence"/>
</dbReference>